<gene>
    <name evidence="1" type="ORF">B296_00056544</name>
</gene>
<evidence type="ECO:0008006" key="3">
    <source>
        <dbReference type="Google" id="ProtNLM"/>
    </source>
</evidence>
<evidence type="ECO:0000313" key="1">
    <source>
        <dbReference type="EMBL" id="RRT43294.1"/>
    </source>
</evidence>
<protein>
    <recommendedName>
        <fullName evidence="3">Reverse transcriptase/retrotransposon-derived protein RNase H-like domain-containing protein</fullName>
    </recommendedName>
</protein>
<dbReference type="Proteomes" id="UP000287651">
    <property type="component" value="Unassembled WGS sequence"/>
</dbReference>
<reference evidence="1 2" key="1">
    <citation type="journal article" date="2014" name="Agronomy (Basel)">
        <title>A Draft Genome Sequence for Ensete ventricosum, the Drought-Tolerant Tree Against Hunger.</title>
        <authorList>
            <person name="Harrison J."/>
            <person name="Moore K.A."/>
            <person name="Paszkiewicz K."/>
            <person name="Jones T."/>
            <person name="Grant M."/>
            <person name="Ambacheew D."/>
            <person name="Muzemil S."/>
            <person name="Studholme D.J."/>
        </authorList>
    </citation>
    <scope>NUCLEOTIDE SEQUENCE [LARGE SCALE GENOMIC DNA]</scope>
</reference>
<dbReference type="AlphaFoldDB" id="A0A426XV09"/>
<evidence type="ECO:0000313" key="2">
    <source>
        <dbReference type="Proteomes" id="UP000287651"/>
    </source>
</evidence>
<sequence>MKIEGFLKQQPITILIDIRSTNNFRDMKVAAQMMLHIEDCSRFDVKVADGCILKCDQKCPWVILRRKLGSEATTVAIQRLEKIVATMPSTSVLPFPDRGKVFVIRADALRVGISATLIQDDRPLIYIKALPTLHMRLLIYNKEILITTKIEV</sequence>
<organism evidence="1 2">
    <name type="scientific">Ensete ventricosum</name>
    <name type="common">Abyssinian banana</name>
    <name type="synonym">Musa ensete</name>
    <dbReference type="NCBI Taxonomy" id="4639"/>
    <lineage>
        <taxon>Eukaryota</taxon>
        <taxon>Viridiplantae</taxon>
        <taxon>Streptophyta</taxon>
        <taxon>Embryophyta</taxon>
        <taxon>Tracheophyta</taxon>
        <taxon>Spermatophyta</taxon>
        <taxon>Magnoliopsida</taxon>
        <taxon>Liliopsida</taxon>
        <taxon>Zingiberales</taxon>
        <taxon>Musaceae</taxon>
        <taxon>Ensete</taxon>
    </lineage>
</organism>
<dbReference type="EMBL" id="AMZH03017259">
    <property type="protein sequence ID" value="RRT43294.1"/>
    <property type="molecule type" value="Genomic_DNA"/>
</dbReference>
<proteinExistence type="predicted"/>
<comment type="caution">
    <text evidence="1">The sequence shown here is derived from an EMBL/GenBank/DDBJ whole genome shotgun (WGS) entry which is preliminary data.</text>
</comment>
<name>A0A426XV09_ENSVE</name>
<accession>A0A426XV09</accession>